<organism evidence="1 2">
    <name type="scientific">Methylorubrum populi</name>
    <dbReference type="NCBI Taxonomy" id="223967"/>
    <lineage>
        <taxon>Bacteria</taxon>
        <taxon>Pseudomonadati</taxon>
        <taxon>Pseudomonadota</taxon>
        <taxon>Alphaproteobacteria</taxon>
        <taxon>Hyphomicrobiales</taxon>
        <taxon>Methylobacteriaceae</taxon>
        <taxon>Methylorubrum</taxon>
    </lineage>
</organism>
<protein>
    <submittedName>
        <fullName evidence="1">Uncharacterized protein</fullName>
    </submittedName>
</protein>
<dbReference type="AlphaFoldDB" id="A0A833N4D0"/>
<sequence>MNVYAVLLVMGQTVASIGPWPTDLAGCLKHVPESNANIDAAFKDPTKLAALRKAYPGLEHDHVSWTCIESATKPAIKNGVPLP</sequence>
<gene>
    <name evidence="1" type="ORF">F8B43_0089</name>
</gene>
<dbReference type="Proteomes" id="UP000469949">
    <property type="component" value="Unassembled WGS sequence"/>
</dbReference>
<reference evidence="1 2" key="1">
    <citation type="submission" date="2019-10" db="EMBL/GenBank/DDBJ databases">
        <title>Draft Genome Sequence of the Caffeine Degrading Methylotroph Methylorubrum populi PINKEL.</title>
        <authorList>
            <person name="Dawson S.C."/>
            <person name="Zhang X."/>
            <person name="Wright M.E."/>
            <person name="Sharma G."/>
            <person name="Langner J.T."/>
            <person name="Ditty J.L."/>
            <person name="Subuyuj G.A."/>
        </authorList>
    </citation>
    <scope>NUCLEOTIDE SEQUENCE [LARGE SCALE GENOMIC DNA]</scope>
    <source>
        <strain evidence="1 2">Pinkel</strain>
    </source>
</reference>
<evidence type="ECO:0000313" key="2">
    <source>
        <dbReference type="Proteomes" id="UP000469949"/>
    </source>
</evidence>
<dbReference type="RefSeq" id="WP_152275605.1">
    <property type="nucleotide sequence ID" value="NZ_WEKV01000001.1"/>
</dbReference>
<accession>A0A833N4D0</accession>
<evidence type="ECO:0000313" key="1">
    <source>
        <dbReference type="EMBL" id="KAB7788084.1"/>
    </source>
</evidence>
<comment type="caution">
    <text evidence="1">The sequence shown here is derived from an EMBL/GenBank/DDBJ whole genome shotgun (WGS) entry which is preliminary data.</text>
</comment>
<proteinExistence type="predicted"/>
<name>A0A833N4D0_9HYPH</name>
<dbReference type="EMBL" id="WEKV01000001">
    <property type="protein sequence ID" value="KAB7788084.1"/>
    <property type="molecule type" value="Genomic_DNA"/>
</dbReference>